<dbReference type="EMBL" id="BEZZ01006292">
    <property type="protein sequence ID" value="GCC16329.1"/>
    <property type="molecule type" value="Genomic_DNA"/>
</dbReference>
<accession>A0A401RDW3</accession>
<proteinExistence type="predicted"/>
<comment type="caution">
    <text evidence="1">The sequence shown here is derived from an EMBL/GenBank/DDBJ whole genome shotgun (WGS) entry which is preliminary data.</text>
</comment>
<name>A0A401RDW3_CHIPU</name>
<organism evidence="1 2">
    <name type="scientific">Chiloscyllium punctatum</name>
    <name type="common">Brownbanded bambooshark</name>
    <name type="synonym">Hemiscyllium punctatum</name>
    <dbReference type="NCBI Taxonomy" id="137246"/>
    <lineage>
        <taxon>Eukaryota</taxon>
        <taxon>Metazoa</taxon>
        <taxon>Chordata</taxon>
        <taxon>Craniata</taxon>
        <taxon>Vertebrata</taxon>
        <taxon>Chondrichthyes</taxon>
        <taxon>Elasmobranchii</taxon>
        <taxon>Galeomorphii</taxon>
        <taxon>Galeoidea</taxon>
        <taxon>Orectolobiformes</taxon>
        <taxon>Hemiscylliidae</taxon>
        <taxon>Chiloscyllium</taxon>
    </lineage>
</organism>
<dbReference type="Proteomes" id="UP000287033">
    <property type="component" value="Unassembled WGS sequence"/>
</dbReference>
<evidence type="ECO:0000313" key="1">
    <source>
        <dbReference type="EMBL" id="GCC16329.1"/>
    </source>
</evidence>
<gene>
    <name evidence="1" type="ORF">chiPu_0022182</name>
</gene>
<dbReference type="AlphaFoldDB" id="A0A401RDW3"/>
<evidence type="ECO:0000313" key="2">
    <source>
        <dbReference type="Proteomes" id="UP000287033"/>
    </source>
</evidence>
<keyword evidence="2" id="KW-1185">Reference proteome</keyword>
<protein>
    <submittedName>
        <fullName evidence="1">Uncharacterized protein</fullName>
    </submittedName>
</protein>
<reference evidence="1 2" key="1">
    <citation type="journal article" date="2018" name="Nat. Ecol. Evol.">
        <title>Shark genomes provide insights into elasmobranch evolution and the origin of vertebrates.</title>
        <authorList>
            <person name="Hara Y"/>
            <person name="Yamaguchi K"/>
            <person name="Onimaru K"/>
            <person name="Kadota M"/>
            <person name="Koyanagi M"/>
            <person name="Keeley SD"/>
            <person name="Tatsumi K"/>
            <person name="Tanaka K"/>
            <person name="Motone F"/>
            <person name="Kageyama Y"/>
            <person name="Nozu R"/>
            <person name="Adachi N"/>
            <person name="Nishimura O"/>
            <person name="Nakagawa R"/>
            <person name="Tanegashima C"/>
            <person name="Kiyatake I"/>
            <person name="Matsumoto R"/>
            <person name="Murakumo K"/>
            <person name="Nishida K"/>
            <person name="Terakita A"/>
            <person name="Kuratani S"/>
            <person name="Sato K"/>
            <person name="Hyodo S Kuraku.S."/>
        </authorList>
    </citation>
    <scope>NUCLEOTIDE SEQUENCE [LARGE SCALE GENOMIC DNA]</scope>
</reference>
<sequence length="67" mass="7087">MAGFRLLIDARVSQPAAVLGEALHVFQKTVPGGIHSVLVLAAKESSGNVELLTGVQVHLEPRRFTPG</sequence>